<dbReference type="AlphaFoldDB" id="A0A174QQH1"/>
<evidence type="ECO:0000313" key="2">
    <source>
        <dbReference type="Proteomes" id="UP000095709"/>
    </source>
</evidence>
<dbReference type="Proteomes" id="UP000095709">
    <property type="component" value="Unassembled WGS sequence"/>
</dbReference>
<accession>A0A174QQH1</accession>
<reference evidence="1 2" key="1">
    <citation type="submission" date="2015-09" db="EMBL/GenBank/DDBJ databases">
        <authorList>
            <consortium name="Pathogen Informatics"/>
        </authorList>
    </citation>
    <scope>NUCLEOTIDE SEQUENCE [LARGE SCALE GENOMIC DNA]</scope>
    <source>
        <strain evidence="1 2">2789STDY5834885</strain>
    </source>
</reference>
<sequence length="87" mass="9720">MSEKKTKITHSQDKARFLGYDITTAKNSALMQSSGHTEMPIQAVGQEQPVPDDKGASGNMDYTEEDVKKYQMDPDINELLDFSFCGE</sequence>
<dbReference type="GeneID" id="79855217"/>
<name>A0A174QQH1_9FIRM</name>
<dbReference type="EMBL" id="CZAL01000015">
    <property type="protein sequence ID" value="CUP73158.1"/>
    <property type="molecule type" value="Genomic_DNA"/>
</dbReference>
<proteinExistence type="predicted"/>
<evidence type="ECO:0000313" key="1">
    <source>
        <dbReference type="EMBL" id="CUP73158.1"/>
    </source>
</evidence>
<gene>
    <name evidence="1" type="ORF">ERS852498_02677</name>
</gene>
<organism evidence="1 2">
    <name type="scientific">Fusicatenibacter saccharivorans</name>
    <dbReference type="NCBI Taxonomy" id="1150298"/>
    <lineage>
        <taxon>Bacteria</taxon>
        <taxon>Bacillati</taxon>
        <taxon>Bacillota</taxon>
        <taxon>Clostridia</taxon>
        <taxon>Lachnospirales</taxon>
        <taxon>Lachnospiraceae</taxon>
        <taxon>Fusicatenibacter</taxon>
    </lineage>
</organism>
<protein>
    <submittedName>
        <fullName evidence="1">Uncharacterized protein</fullName>
    </submittedName>
</protein>
<dbReference type="RefSeq" id="WP_055267519.1">
    <property type="nucleotide sequence ID" value="NZ_CZAL01000015.1"/>
</dbReference>